<dbReference type="GO" id="GO:0003677">
    <property type="term" value="F:DNA binding"/>
    <property type="evidence" value="ECO:0007669"/>
    <property type="project" value="UniProtKB-KW"/>
</dbReference>
<dbReference type="Pfam" id="PF04082">
    <property type="entry name" value="Fungal_trans"/>
    <property type="match status" value="1"/>
</dbReference>
<evidence type="ECO:0000313" key="11">
    <source>
        <dbReference type="EMBL" id="KAI9245344.1"/>
    </source>
</evidence>
<evidence type="ECO:0000256" key="8">
    <source>
        <dbReference type="SAM" id="Coils"/>
    </source>
</evidence>
<protein>
    <submittedName>
        <fullName evidence="11">Fungal-specific transcription factor domain-containing protein</fullName>
    </submittedName>
</protein>
<evidence type="ECO:0000256" key="5">
    <source>
        <dbReference type="ARBA" id="ARBA00023125"/>
    </source>
</evidence>
<dbReference type="InterPro" id="IPR007219">
    <property type="entry name" value="XnlR_reg_dom"/>
</dbReference>
<reference evidence="11" key="1">
    <citation type="journal article" date="2022" name="IScience">
        <title>Evolution of zygomycete secretomes and the origins of terrestrial fungal ecologies.</title>
        <authorList>
            <person name="Chang Y."/>
            <person name="Wang Y."/>
            <person name="Mondo S."/>
            <person name="Ahrendt S."/>
            <person name="Andreopoulos W."/>
            <person name="Barry K."/>
            <person name="Beard J."/>
            <person name="Benny G.L."/>
            <person name="Blankenship S."/>
            <person name="Bonito G."/>
            <person name="Cuomo C."/>
            <person name="Desiro A."/>
            <person name="Gervers K.A."/>
            <person name="Hundley H."/>
            <person name="Kuo A."/>
            <person name="LaButti K."/>
            <person name="Lang B.F."/>
            <person name="Lipzen A."/>
            <person name="O'Donnell K."/>
            <person name="Pangilinan J."/>
            <person name="Reynolds N."/>
            <person name="Sandor L."/>
            <person name="Smith M.E."/>
            <person name="Tsang A."/>
            <person name="Grigoriev I.V."/>
            <person name="Stajich J.E."/>
            <person name="Spatafora J.W."/>
        </authorList>
    </citation>
    <scope>NUCLEOTIDE SEQUENCE</scope>
    <source>
        <strain evidence="11">RSA 2281</strain>
    </source>
</reference>
<sequence length="1259" mass="139716">MSSLFVSQNNGASQLPEPTRPKRPRSSLACIRCRKKKVKCDFIQPTCNRCAAAGLPCSYQTPPRRVDGHAFDQLGNHVEELKERMFRMQAELSLMRRNLHPFATSTIAAAASAGSSSSSSGTSVAPGVPTIAAASSSSTAIVINNTDPHHPLDHQQATATILTTATSAFQIPIGPPAAAATTTPMALTFTPPPPPPSSSSGAITTQQQRPTSVAWKLSLSPSGLRIDTNIASVADLYRILLNGISQLNINNKDASISLFSTPEVIKGVRDNRKQQQRGNNNASGSNQDQNEDSYPASIRFAQYQEQNSRSRSGGVLEIDERETRKMNTNKGKTQQHIQSKMDNLMQTCYHSCFIVYQMIDKDTFTRQYINRELDPLLMNSINAWMSKHGCIFHHYKEESRGTGKGKGGQSKEGVSGNSDPTTMGEDYFNKARQLLKKRFDISNPMTIHALLHLYMYQLNCEQSNLAYLYIGLAIRMAQDLKFHKKHIHSHDNSDDAIQQQETNKRLWWTAYWLDLCAALESNRPTMVDDKECDIDYPTRLPFEDDDTGYRLHLCTCSIKLMRIRKEITKHLPIEQSGQALLSAISRLENTLTHWMNDLPHDLQCPPLLDDQQQQQEISQTQQDVLFILHMQYQTTWIMLHKPFLPKKGQTATPVALLSLNLCTQSANTITKMMTCTTMTINWCQFGLVLDGVEASVMIHQWNALSHETDVAHLAQRNLIMTANLLKSCPLIYMDKVHQIIQSIGLFLKKHHLPEDIQHVPPFNDDSVNHQSHSSVFHPDEFVGPSSTRATSLSIPSTETTVSSSISVSQQQQQQLQQHHQQHQQSTLDIPSSFNTGNIHQSNTPSPSLLFPSDPMAAAESTSSSSSLLTSPVPMSMSPSPQPPTINIQQPPTTTTTTTVISMGPQEPLHVTTKPSESSSTSVVGLGLQQLQQQQQQQQEMMTDDTSNFLLHNYNALMGFNTLTNTAMPGVGIMTTPSPEHHQHQQHHHHHHQHGGSHSGSHHPHPHHHSHSMDSFFMGFDTSSPAVSSGSSETFTQNMLSTASMGPPLFTGDGGNNNNNNNNEMFATLTDTSMLTTQHHHHHQQQQQQQQQQQLHAAAGYPPNMMNHNHTTNTPMMMNSQQQQFFAIQQAMRARYAQQQGNFDPNLFLNPLDPTTAGGGNGGATMNHSLLTSPSSAANIQQQSSFNNHHHPMASHINTQQQQQQHSISDAFITNNTTTTTTTPLPPPPPPPPSTTTNSTAAAFLLQQTSTRKRMREWGE</sequence>
<dbReference type="PROSITE" id="PS00463">
    <property type="entry name" value="ZN2_CY6_FUNGAL_1"/>
    <property type="match status" value="1"/>
</dbReference>
<comment type="subcellular location">
    <subcellularLocation>
        <location evidence="1">Nucleus</location>
    </subcellularLocation>
</comment>
<feature type="region of interest" description="Disordered" evidence="9">
    <location>
        <begin position="1"/>
        <end position="26"/>
    </location>
</feature>
<keyword evidence="3" id="KW-0862">Zinc</keyword>
<feature type="compositionally biased region" description="Basic residues" evidence="9">
    <location>
        <begin position="983"/>
        <end position="1009"/>
    </location>
</feature>
<organism evidence="11 12">
    <name type="scientific">Phascolomyces articulosus</name>
    <dbReference type="NCBI Taxonomy" id="60185"/>
    <lineage>
        <taxon>Eukaryota</taxon>
        <taxon>Fungi</taxon>
        <taxon>Fungi incertae sedis</taxon>
        <taxon>Mucoromycota</taxon>
        <taxon>Mucoromycotina</taxon>
        <taxon>Mucoromycetes</taxon>
        <taxon>Mucorales</taxon>
        <taxon>Lichtheimiaceae</taxon>
        <taxon>Phascolomyces</taxon>
    </lineage>
</organism>
<dbReference type="CDD" id="cd00067">
    <property type="entry name" value="GAL4"/>
    <property type="match status" value="1"/>
</dbReference>
<reference evidence="11" key="2">
    <citation type="submission" date="2023-02" db="EMBL/GenBank/DDBJ databases">
        <authorList>
            <consortium name="DOE Joint Genome Institute"/>
            <person name="Mondo S.J."/>
            <person name="Chang Y."/>
            <person name="Wang Y."/>
            <person name="Ahrendt S."/>
            <person name="Andreopoulos W."/>
            <person name="Barry K."/>
            <person name="Beard J."/>
            <person name="Benny G.L."/>
            <person name="Blankenship S."/>
            <person name="Bonito G."/>
            <person name="Cuomo C."/>
            <person name="Desiro A."/>
            <person name="Gervers K.A."/>
            <person name="Hundley H."/>
            <person name="Kuo A."/>
            <person name="LaButti K."/>
            <person name="Lang B.F."/>
            <person name="Lipzen A."/>
            <person name="O'Donnell K."/>
            <person name="Pangilinan J."/>
            <person name="Reynolds N."/>
            <person name="Sandor L."/>
            <person name="Smith M.W."/>
            <person name="Tsang A."/>
            <person name="Grigoriev I.V."/>
            <person name="Stajich J.E."/>
            <person name="Spatafora J.W."/>
        </authorList>
    </citation>
    <scope>NUCLEOTIDE SEQUENCE</scope>
    <source>
        <strain evidence="11">RSA 2281</strain>
    </source>
</reference>
<feature type="compositionally biased region" description="Pro residues" evidence="9">
    <location>
        <begin position="1223"/>
        <end position="1233"/>
    </location>
</feature>
<dbReference type="PANTHER" id="PTHR31313">
    <property type="entry name" value="TY1 ENHANCER ACTIVATOR"/>
    <property type="match status" value="1"/>
</dbReference>
<keyword evidence="7" id="KW-0539">Nucleus</keyword>
<evidence type="ECO:0000256" key="4">
    <source>
        <dbReference type="ARBA" id="ARBA00023015"/>
    </source>
</evidence>
<dbReference type="EMBL" id="JAIXMP010000052">
    <property type="protein sequence ID" value="KAI9245344.1"/>
    <property type="molecule type" value="Genomic_DNA"/>
</dbReference>
<name>A0AAD5P931_9FUNG</name>
<dbReference type="Pfam" id="PF00172">
    <property type="entry name" value="Zn_clus"/>
    <property type="match status" value="1"/>
</dbReference>
<keyword evidence="4" id="KW-0805">Transcription regulation</keyword>
<feature type="compositionally biased region" description="Low complexity" evidence="9">
    <location>
        <begin position="793"/>
        <end position="824"/>
    </location>
</feature>
<feature type="compositionally biased region" description="Polar residues" evidence="9">
    <location>
        <begin position="276"/>
        <end position="288"/>
    </location>
</feature>
<dbReference type="GO" id="GO:0006351">
    <property type="term" value="P:DNA-templated transcription"/>
    <property type="evidence" value="ECO:0007669"/>
    <property type="project" value="InterPro"/>
</dbReference>
<feature type="region of interest" description="Disordered" evidence="9">
    <location>
        <begin position="1040"/>
        <end position="1095"/>
    </location>
</feature>
<dbReference type="SUPFAM" id="SSF57701">
    <property type="entry name" value="Zn2/Cys6 DNA-binding domain"/>
    <property type="match status" value="1"/>
</dbReference>
<dbReference type="PROSITE" id="PS50048">
    <property type="entry name" value="ZN2_CY6_FUNGAL_2"/>
    <property type="match status" value="1"/>
</dbReference>
<keyword evidence="12" id="KW-1185">Reference proteome</keyword>
<accession>A0AAD5P931</accession>
<feature type="compositionally biased region" description="Polar residues" evidence="9">
    <location>
        <begin position="1"/>
        <end position="13"/>
    </location>
</feature>
<evidence type="ECO:0000256" key="1">
    <source>
        <dbReference type="ARBA" id="ARBA00004123"/>
    </source>
</evidence>
<feature type="compositionally biased region" description="Low complexity" evidence="9">
    <location>
        <begin position="860"/>
        <end position="895"/>
    </location>
</feature>
<evidence type="ECO:0000256" key="7">
    <source>
        <dbReference type="ARBA" id="ARBA00023242"/>
    </source>
</evidence>
<feature type="coiled-coil region" evidence="8">
    <location>
        <begin position="71"/>
        <end position="98"/>
    </location>
</feature>
<evidence type="ECO:0000256" key="2">
    <source>
        <dbReference type="ARBA" id="ARBA00022723"/>
    </source>
</evidence>
<keyword evidence="5" id="KW-0238">DNA-binding</keyword>
<feature type="region of interest" description="Disordered" evidence="9">
    <location>
        <begin position="269"/>
        <end position="335"/>
    </location>
</feature>
<dbReference type="PANTHER" id="PTHR31313:SF81">
    <property type="entry name" value="TY1 ENHANCER ACTIVATOR"/>
    <property type="match status" value="1"/>
</dbReference>
<keyword evidence="6" id="KW-0804">Transcription</keyword>
<evidence type="ECO:0000313" key="12">
    <source>
        <dbReference type="Proteomes" id="UP001209540"/>
    </source>
</evidence>
<dbReference type="Proteomes" id="UP001209540">
    <property type="component" value="Unassembled WGS sequence"/>
</dbReference>
<evidence type="ECO:0000256" key="3">
    <source>
        <dbReference type="ARBA" id="ARBA00022833"/>
    </source>
</evidence>
<evidence type="ECO:0000256" key="6">
    <source>
        <dbReference type="ARBA" id="ARBA00023163"/>
    </source>
</evidence>
<keyword evidence="2" id="KW-0479">Metal-binding</keyword>
<feature type="region of interest" description="Disordered" evidence="9">
    <location>
        <begin position="758"/>
        <end position="895"/>
    </location>
</feature>
<feature type="compositionally biased region" description="Polar residues" evidence="9">
    <location>
        <begin position="825"/>
        <end position="846"/>
    </location>
</feature>
<feature type="compositionally biased region" description="Low complexity" evidence="9">
    <location>
        <begin position="1084"/>
        <end position="1093"/>
    </location>
</feature>
<comment type="caution">
    <text evidence="11">The sequence shown here is derived from an EMBL/GenBank/DDBJ whole genome shotgun (WGS) entry which is preliminary data.</text>
</comment>
<dbReference type="CDD" id="cd12148">
    <property type="entry name" value="fungal_TF_MHR"/>
    <property type="match status" value="1"/>
</dbReference>
<dbReference type="GO" id="GO:0005634">
    <property type="term" value="C:nucleus"/>
    <property type="evidence" value="ECO:0007669"/>
    <property type="project" value="UniProtKB-SubCell"/>
</dbReference>
<evidence type="ECO:0000259" key="10">
    <source>
        <dbReference type="PROSITE" id="PS50048"/>
    </source>
</evidence>
<dbReference type="Gene3D" id="4.10.240.10">
    <property type="entry name" value="Zn(2)-C6 fungal-type DNA-binding domain"/>
    <property type="match status" value="1"/>
</dbReference>
<dbReference type="AlphaFoldDB" id="A0AAD5P931"/>
<feature type="region of interest" description="Disordered" evidence="9">
    <location>
        <begin position="1187"/>
        <end position="1206"/>
    </location>
</feature>
<gene>
    <name evidence="11" type="ORF">BDA99DRAFT_576900</name>
</gene>
<dbReference type="SMART" id="SM00066">
    <property type="entry name" value="GAL4"/>
    <property type="match status" value="1"/>
</dbReference>
<feature type="region of interest" description="Disordered" evidence="9">
    <location>
        <begin position="1215"/>
        <end position="1240"/>
    </location>
</feature>
<dbReference type="InterPro" id="IPR001138">
    <property type="entry name" value="Zn2Cys6_DnaBD"/>
</dbReference>
<feature type="region of interest" description="Disordered" evidence="9">
    <location>
        <begin position="975"/>
        <end position="1016"/>
    </location>
</feature>
<feature type="compositionally biased region" description="Polar residues" evidence="9">
    <location>
        <begin position="326"/>
        <end position="335"/>
    </location>
</feature>
<feature type="domain" description="Zn(2)-C6 fungal-type" evidence="10">
    <location>
        <begin position="29"/>
        <end position="59"/>
    </location>
</feature>
<dbReference type="GO" id="GO:0000981">
    <property type="term" value="F:DNA-binding transcription factor activity, RNA polymerase II-specific"/>
    <property type="evidence" value="ECO:0007669"/>
    <property type="project" value="InterPro"/>
</dbReference>
<dbReference type="InterPro" id="IPR036864">
    <property type="entry name" value="Zn2-C6_fun-type_DNA-bd_sf"/>
</dbReference>
<keyword evidence="8" id="KW-0175">Coiled coil</keyword>
<proteinExistence type="predicted"/>
<feature type="region of interest" description="Disordered" evidence="9">
    <location>
        <begin position="398"/>
        <end position="423"/>
    </location>
</feature>
<evidence type="ECO:0000256" key="9">
    <source>
        <dbReference type="SAM" id="MobiDB-lite"/>
    </source>
</evidence>
<dbReference type="InterPro" id="IPR051615">
    <property type="entry name" value="Transcr_Regulatory_Elem"/>
</dbReference>
<dbReference type="GO" id="GO:0008270">
    <property type="term" value="F:zinc ion binding"/>
    <property type="evidence" value="ECO:0007669"/>
    <property type="project" value="InterPro"/>
</dbReference>
<dbReference type="SMART" id="SM00906">
    <property type="entry name" value="Fungal_trans"/>
    <property type="match status" value="1"/>
</dbReference>